<dbReference type="Proteomes" id="UP001642406">
    <property type="component" value="Unassembled WGS sequence"/>
</dbReference>
<gene>
    <name evidence="2" type="ORF">SBRCBS47491_005821</name>
</gene>
<dbReference type="InterPro" id="IPR011009">
    <property type="entry name" value="Kinase-like_dom_sf"/>
</dbReference>
<dbReference type="InterPro" id="IPR002575">
    <property type="entry name" value="Aminoglycoside_PTrfase"/>
</dbReference>
<dbReference type="EMBL" id="CAWUHC010000053">
    <property type="protein sequence ID" value="CAK7225242.1"/>
    <property type="molecule type" value="Genomic_DNA"/>
</dbReference>
<evidence type="ECO:0000313" key="3">
    <source>
        <dbReference type="Proteomes" id="UP001642406"/>
    </source>
</evidence>
<evidence type="ECO:0000313" key="2">
    <source>
        <dbReference type="EMBL" id="CAK7225242.1"/>
    </source>
</evidence>
<proteinExistence type="predicted"/>
<evidence type="ECO:0000259" key="1">
    <source>
        <dbReference type="Pfam" id="PF01636"/>
    </source>
</evidence>
<name>A0ABP0C0R8_9PEZI</name>
<dbReference type="PANTHER" id="PTHR21310">
    <property type="entry name" value="AMINOGLYCOSIDE PHOSPHOTRANSFERASE-RELATED-RELATED"/>
    <property type="match status" value="1"/>
</dbReference>
<dbReference type="PANTHER" id="PTHR21310:SF15">
    <property type="entry name" value="AMINOGLYCOSIDE PHOSPHOTRANSFERASE DOMAIN-CONTAINING PROTEIN"/>
    <property type="match status" value="1"/>
</dbReference>
<protein>
    <recommendedName>
        <fullName evidence="1">Aminoglycoside phosphotransferase domain-containing protein</fullName>
    </recommendedName>
</protein>
<dbReference type="InterPro" id="IPR051678">
    <property type="entry name" value="AGP_Transferase"/>
</dbReference>
<comment type="caution">
    <text evidence="2">The sequence shown here is derived from an EMBL/GenBank/DDBJ whole genome shotgun (WGS) entry which is preliminary data.</text>
</comment>
<dbReference type="SUPFAM" id="SSF56112">
    <property type="entry name" value="Protein kinase-like (PK-like)"/>
    <property type="match status" value="1"/>
</dbReference>
<organism evidence="2 3">
    <name type="scientific">Sporothrix bragantina</name>
    <dbReference type="NCBI Taxonomy" id="671064"/>
    <lineage>
        <taxon>Eukaryota</taxon>
        <taxon>Fungi</taxon>
        <taxon>Dikarya</taxon>
        <taxon>Ascomycota</taxon>
        <taxon>Pezizomycotina</taxon>
        <taxon>Sordariomycetes</taxon>
        <taxon>Sordariomycetidae</taxon>
        <taxon>Ophiostomatales</taxon>
        <taxon>Ophiostomataceae</taxon>
        <taxon>Sporothrix</taxon>
    </lineage>
</organism>
<reference evidence="2 3" key="1">
    <citation type="submission" date="2024-01" db="EMBL/GenBank/DDBJ databases">
        <authorList>
            <person name="Allen C."/>
            <person name="Tagirdzhanova G."/>
        </authorList>
    </citation>
    <scope>NUCLEOTIDE SEQUENCE [LARGE SCALE GENOMIC DNA]</scope>
</reference>
<dbReference type="Pfam" id="PF01636">
    <property type="entry name" value="APH"/>
    <property type="match status" value="1"/>
</dbReference>
<sequence>MYRGGLREAGRSLPRQLYVVCATSETDPDAFFLEYDAAKKKYLSALLAKVNVDALKAVASKARGGILCTIPALSKDQDEDARLEMVSRQCGGQNAHVEIVFDDGVIWLARLRLADPLLPPVEVQTRVLESEVATLHFLAKTKVPAPHVYEYASTSVNNPVGTPYVLMDKMAGEPLNWYSANPAQRERVIQQLADIYLELEQHPLPKTGCLILSDAGEDLQVGPFVQPPCFGNPTSSLGPFSTLEESYTAIIRHQIAMLVSGEYGSLRVDNYLSFLWREQALPELIDESTNVGPFYLKHYDDKGDHILVDDDYNITGIIDWEWASAEAKPYAFSSPCMLWPVGDFYNGSNGLAAEETRFAELFSLRGRDDMADLVRDGRPWQRFLFFLGGGLSRTLEEFMPLFNGLRDAFAMRTEHAQRMITYKEWKSKALADHVKGDVQLAKLLQQEK</sequence>
<feature type="domain" description="Aminoglycoside phosphotransferase" evidence="1">
    <location>
        <begin position="126"/>
        <end position="322"/>
    </location>
</feature>
<accession>A0ABP0C0R8</accession>
<keyword evidence="3" id="KW-1185">Reference proteome</keyword>